<dbReference type="InterPro" id="IPR005255">
    <property type="entry name" value="PdxA_fam"/>
</dbReference>
<gene>
    <name evidence="4" type="ORF">CLV62_11822</name>
</gene>
<evidence type="ECO:0000313" key="5">
    <source>
        <dbReference type="Proteomes" id="UP000247973"/>
    </source>
</evidence>
<dbReference type="SUPFAM" id="SSF53659">
    <property type="entry name" value="Isocitrate/Isopropylmalate dehydrogenase-like"/>
    <property type="match status" value="1"/>
</dbReference>
<reference evidence="4 5" key="1">
    <citation type="submission" date="2018-03" db="EMBL/GenBank/DDBJ databases">
        <title>Genomic Encyclopedia of Archaeal and Bacterial Type Strains, Phase II (KMG-II): from individual species to whole genera.</title>
        <authorList>
            <person name="Goeker M."/>
        </authorList>
    </citation>
    <scope>NUCLEOTIDE SEQUENCE [LARGE SCALE GENOMIC DNA]</scope>
    <source>
        <strain evidence="4 5">DSM 100214</strain>
    </source>
</reference>
<evidence type="ECO:0000256" key="2">
    <source>
        <dbReference type="ARBA" id="ARBA00023002"/>
    </source>
</evidence>
<sequence>MIKVGITHGDINGIGYEVILKTFGDIRIAELCIPVIYGSTKVAAYHRKALELPPVTFNLIQEANEAEVNKVNVINCIPDDIKVELGKSTKAAGDASLSALERATADLAAGLIDVLVTAPINKDNIQQDAFHFPGHTEYLEQKFGQDTSKSLMILAKDDLRVALVTGHVPLGKVAENITKDKVKETIGIFNKSLLRDFNIDKPRIAVLSLNPHAGENGLLGTEENDIIIPALREMEESGVLCFGPYAADGFFGSGRFKSFDGILAMYHDQGLAPFKTLAMEEGVNFTAGLPIVRTSPAHGTAYNIAGKNEASEDSFRQAIYLAIDTRRNRIEYDKAHANPLRKMYYEKGGDNEVLDLTKEVSED</sequence>
<keyword evidence="5" id="KW-1185">Reference proteome</keyword>
<dbReference type="GO" id="GO:0046872">
    <property type="term" value="F:metal ion binding"/>
    <property type="evidence" value="ECO:0007669"/>
    <property type="project" value="UniProtKB-KW"/>
</dbReference>
<comment type="caution">
    <text evidence="4">The sequence shown here is derived from an EMBL/GenBank/DDBJ whole genome shotgun (WGS) entry which is preliminary data.</text>
</comment>
<dbReference type="OrthoDB" id="9801783at2"/>
<dbReference type="Gene3D" id="3.40.718.10">
    <property type="entry name" value="Isopropylmalate Dehydrogenase"/>
    <property type="match status" value="1"/>
</dbReference>
<dbReference type="PANTHER" id="PTHR30004">
    <property type="entry name" value="4-HYDROXYTHREONINE-4-PHOSPHATE DEHYDROGENASE"/>
    <property type="match status" value="1"/>
</dbReference>
<dbReference type="GO" id="GO:0016491">
    <property type="term" value="F:oxidoreductase activity"/>
    <property type="evidence" value="ECO:0007669"/>
    <property type="project" value="UniProtKB-KW"/>
</dbReference>
<evidence type="ECO:0000313" key="4">
    <source>
        <dbReference type="EMBL" id="PXV62634.1"/>
    </source>
</evidence>
<dbReference type="NCBIfam" id="TIGR00557">
    <property type="entry name" value="pdxA"/>
    <property type="match status" value="1"/>
</dbReference>
<keyword evidence="2" id="KW-0560">Oxidoreductase</keyword>
<protein>
    <submittedName>
        <fullName evidence="4">4-hydroxythreonine-4-phosphate dehydrogenase</fullName>
    </submittedName>
</protein>
<keyword evidence="1" id="KW-0479">Metal-binding</keyword>
<dbReference type="GO" id="GO:0051287">
    <property type="term" value="F:NAD binding"/>
    <property type="evidence" value="ECO:0007669"/>
    <property type="project" value="InterPro"/>
</dbReference>
<dbReference type="PANTHER" id="PTHR30004:SF6">
    <property type="entry name" value="D-THREONATE 4-PHOSPHATE DEHYDROGENASE"/>
    <property type="match status" value="1"/>
</dbReference>
<dbReference type="Proteomes" id="UP000247973">
    <property type="component" value="Unassembled WGS sequence"/>
</dbReference>
<proteinExistence type="predicted"/>
<evidence type="ECO:0000256" key="3">
    <source>
        <dbReference type="ARBA" id="ARBA00023027"/>
    </source>
</evidence>
<evidence type="ECO:0000256" key="1">
    <source>
        <dbReference type="ARBA" id="ARBA00022723"/>
    </source>
</evidence>
<keyword evidence="3" id="KW-0520">NAD</keyword>
<name>A0A2V3PNQ7_9BACT</name>
<organism evidence="4 5">
    <name type="scientific">Dysgonomonas alginatilytica</name>
    <dbReference type="NCBI Taxonomy" id="1605892"/>
    <lineage>
        <taxon>Bacteria</taxon>
        <taxon>Pseudomonadati</taxon>
        <taxon>Bacteroidota</taxon>
        <taxon>Bacteroidia</taxon>
        <taxon>Bacteroidales</taxon>
        <taxon>Dysgonomonadaceae</taxon>
        <taxon>Dysgonomonas</taxon>
    </lineage>
</organism>
<dbReference type="EMBL" id="QICL01000018">
    <property type="protein sequence ID" value="PXV62634.1"/>
    <property type="molecule type" value="Genomic_DNA"/>
</dbReference>
<dbReference type="RefSeq" id="WP_110311306.1">
    <property type="nucleotide sequence ID" value="NZ_QICL01000018.1"/>
</dbReference>
<accession>A0A2V3PNQ7</accession>
<dbReference type="Pfam" id="PF04166">
    <property type="entry name" value="PdxA"/>
    <property type="match status" value="1"/>
</dbReference>
<dbReference type="AlphaFoldDB" id="A0A2V3PNQ7"/>